<feature type="region of interest" description="Disordered" evidence="4">
    <location>
        <begin position="912"/>
        <end position="961"/>
    </location>
</feature>
<dbReference type="Pfam" id="PF00400">
    <property type="entry name" value="WD40"/>
    <property type="match status" value="4"/>
</dbReference>
<reference evidence="5 6" key="1">
    <citation type="submission" date="2020-06" db="EMBL/GenBank/DDBJ databases">
        <authorList>
            <person name="Li R."/>
            <person name="Bekaert M."/>
        </authorList>
    </citation>
    <scope>NUCLEOTIDE SEQUENCE [LARGE SCALE GENOMIC DNA]</scope>
    <source>
        <strain evidence="6">wild</strain>
    </source>
</reference>
<dbReference type="InterPro" id="IPR020472">
    <property type="entry name" value="WD40_PAC1"/>
</dbReference>
<feature type="compositionally biased region" description="Basic and acidic residues" evidence="4">
    <location>
        <begin position="1136"/>
        <end position="1152"/>
    </location>
</feature>
<feature type="region of interest" description="Disordered" evidence="4">
    <location>
        <begin position="998"/>
        <end position="1196"/>
    </location>
</feature>
<dbReference type="PROSITE" id="PS50082">
    <property type="entry name" value="WD_REPEATS_2"/>
    <property type="match status" value="3"/>
</dbReference>
<evidence type="ECO:0000256" key="3">
    <source>
        <dbReference type="PROSITE-ProRule" id="PRU00221"/>
    </source>
</evidence>
<dbReference type="PROSITE" id="PS50294">
    <property type="entry name" value="WD_REPEATS_REGION"/>
    <property type="match status" value="3"/>
</dbReference>
<dbReference type="SUPFAM" id="SSF50998">
    <property type="entry name" value="Quinoprotein alcohol dehydrogenase-like"/>
    <property type="match status" value="1"/>
</dbReference>
<feature type="compositionally biased region" description="Basic and acidic residues" evidence="4">
    <location>
        <begin position="1049"/>
        <end position="1070"/>
    </location>
</feature>
<dbReference type="SUPFAM" id="SSF50952">
    <property type="entry name" value="Soluble quinoprotein glucose dehydrogenase"/>
    <property type="match status" value="1"/>
</dbReference>
<sequence length="1602" mass="182930">MTSSLTRFINNFSEDVESEGNLSKNILLLRERARQEEKQKAVNYWKLLRNTIRKATQAAVESDIKQVNISHGMHHHRKINHQTKLKCVLFIKERKEYLTTDGKVVEFFLEDGRRKPEKNMFAPEEPMDNIMYCSETKQFVGWKKGEDELFLMNDEFEIISQARVPSKIDLATYNNSTGEIITFSPGFCVSWAFRYGARHLIPRKMSKTRFKEDKETRKYIPFKHMILEETASRAQKCYVSFVNSVVVFNVFEGKEVDQRPNLHERAISALTYFNPLKYLITAAIDGSIKVWDSKEWFLQMVFVGHTQSVTSLAVYPEGPAIMSSSKDRTVRVWNLDSCDEMDRAKVDETPEGMATELNYDKFLTWSGTHVDMWKIQHLYNIHTAIGQRVTGIKHTSHPFHPVRSVIVSHDCSIRIVSPPTGDVITTLLLDSKVGVVDAAYAIEYDDLFVVTNNGDIIKSKTDTNPCRIINTWKCENPKEACNYLLVYEYVPDFDTDAWAAFKRGLATKSIKKDTSDDEDDEEEEKKKKSKKSHNKTLLLGGRKDGYICVFDWITGKVTFKVDAHGSKGVLSMIANSKQDLVISAGMDNFIKVWRLYPFAEEALAPLMEPLFCAQTPIHMTMLKTNLCVALQQQTTATYCIVIYNLKDRIFNMPKDQTDRFDHSPDEDHNDSITGLTSCPRLKLYASGGMDGTIRIWNDENQLIRLLKLKTMPYSLGFCSEKGDLLLLKLKTMPYSLGFCSEKGDLLVGIGNHLYLIPHQHYLPKGYRLKMVSMKFVQPKKEQPLPFDALKLKTLSKRDFTRIKKSHSSFKYDHFEDKLTPEEEEEVTREKKIKEAAFAVLSKRDFELQKIREGEFAAKKPKLMTQEEQDRAFKNYMKMFYDKPRLTIPPDDPFPNDTASDYMRRGEIDEAAKQIKDEPWKPEREPSGFFPPLSRSSTFRKSQGTPPEPLQAAYDSATNSAAKSGLVPNSVLTKILWPPPPPPPPKDTWKLPTFEDGKMVVPEPEEEEVEEQPAEEEEAEDNHLEFVIDDWGEKESIKSDSPIISPKSPIKREVTFSKKDTVHEFDKDKELATPTTGSRQSSGLMSKFKDIMSKPPSQQDDDDDASTVTLTPRSPTEMAEAIRSKESSFAKPPSPPKDPKPVVKPPSRREVKPLKPLTLPPPQPKVERAKSPTPIVKPTAPRQRTPTPPRPETPLPNYVTQFQGADWFDKYFPNCNENTFPKPWNADTFMTMLSRLLRVAEYVFKTKITDSLSMLYTQENISDPTAHSVSKTIISVLNSPKDPPTCLVEEQKSFIVAALQALSKLGIRDKDFITEMMVQFLDGDKEVRATTMDMLNSCGLQDQQKYFIKELDSWDIWNVEEADRKADLRKMVHSWLDRWMTSYKLHLEDTIERMKKGQNIHGKLNRGSKGILRKGSTDTVTTIPDRASITVTFDQPPDQSIVDSATYIDCINYFVEMMMDKALDGLRKGGKRPPGAQENVVQAKNTVLVLPKLPHKPALVRLGETHTSQCRPHRETNLHIDYRYPSTTNRGYQPPPGSLSGFAPSINLPMKPVYINPFPCEVDMYDTRFQEPILITLKSAQKYFVPAQSIVADMFETAIPPAR</sequence>
<feature type="compositionally biased region" description="Acidic residues" evidence="4">
    <location>
        <begin position="1002"/>
        <end position="1019"/>
    </location>
</feature>
<keyword evidence="2" id="KW-0677">Repeat</keyword>
<feature type="compositionally biased region" description="Polar residues" evidence="4">
    <location>
        <begin position="933"/>
        <end position="944"/>
    </location>
</feature>
<feature type="repeat" description="WD" evidence="3">
    <location>
        <begin position="260"/>
        <end position="292"/>
    </location>
</feature>
<feature type="compositionally biased region" description="Basic and acidic residues" evidence="4">
    <location>
        <begin position="1020"/>
        <end position="1037"/>
    </location>
</feature>
<evidence type="ECO:0000256" key="1">
    <source>
        <dbReference type="ARBA" id="ARBA00022574"/>
    </source>
</evidence>
<dbReference type="PROSITE" id="PS00678">
    <property type="entry name" value="WD_REPEATS_1"/>
    <property type="match status" value="1"/>
</dbReference>
<gene>
    <name evidence="5" type="ORF">MCOR_11569</name>
</gene>
<dbReference type="EMBL" id="CACVKT020001979">
    <property type="protein sequence ID" value="CAC5374022.1"/>
    <property type="molecule type" value="Genomic_DNA"/>
</dbReference>
<dbReference type="PANTHER" id="PTHR45532">
    <property type="entry name" value="WD REPEAT-CONTAINING PROTEIN 97"/>
    <property type="match status" value="1"/>
</dbReference>
<keyword evidence="6" id="KW-1185">Reference proteome</keyword>
<evidence type="ECO:0000313" key="6">
    <source>
        <dbReference type="Proteomes" id="UP000507470"/>
    </source>
</evidence>
<dbReference type="OrthoDB" id="6262491at2759"/>
<accession>A0A6J8AUV5</accession>
<feature type="compositionally biased region" description="Basic and acidic residues" evidence="4">
    <location>
        <begin position="912"/>
        <end position="925"/>
    </location>
</feature>
<keyword evidence="1 3" id="KW-0853">WD repeat</keyword>
<feature type="repeat" description="WD" evidence="3">
    <location>
        <begin position="302"/>
        <end position="343"/>
    </location>
</feature>
<evidence type="ECO:0008006" key="7">
    <source>
        <dbReference type="Google" id="ProtNLM"/>
    </source>
</evidence>
<organism evidence="5 6">
    <name type="scientific">Mytilus coruscus</name>
    <name type="common">Sea mussel</name>
    <dbReference type="NCBI Taxonomy" id="42192"/>
    <lineage>
        <taxon>Eukaryota</taxon>
        <taxon>Metazoa</taxon>
        <taxon>Spiralia</taxon>
        <taxon>Lophotrochozoa</taxon>
        <taxon>Mollusca</taxon>
        <taxon>Bivalvia</taxon>
        <taxon>Autobranchia</taxon>
        <taxon>Pteriomorphia</taxon>
        <taxon>Mytilida</taxon>
        <taxon>Mytiloidea</taxon>
        <taxon>Mytilidae</taxon>
        <taxon>Mytilinae</taxon>
        <taxon>Mytilus</taxon>
    </lineage>
</organism>
<dbReference type="PANTHER" id="PTHR45532:SF1">
    <property type="entry name" value="WD REPEAT-CONTAINING PROTEIN 97"/>
    <property type="match status" value="1"/>
</dbReference>
<dbReference type="InterPro" id="IPR001680">
    <property type="entry name" value="WD40_rpt"/>
</dbReference>
<protein>
    <recommendedName>
        <fullName evidence="7">WD repeat-containing protein 97</fullName>
    </recommendedName>
</protein>
<feature type="region of interest" description="Disordered" evidence="4">
    <location>
        <begin position="512"/>
        <end position="532"/>
    </location>
</feature>
<name>A0A6J8AUV5_MYTCO</name>
<dbReference type="Gene3D" id="2.130.10.10">
    <property type="entry name" value="YVTN repeat-like/Quinoprotein amine dehydrogenase"/>
    <property type="match status" value="2"/>
</dbReference>
<evidence type="ECO:0000313" key="5">
    <source>
        <dbReference type="EMBL" id="CAC5374022.1"/>
    </source>
</evidence>
<feature type="compositionally biased region" description="Low complexity" evidence="4">
    <location>
        <begin position="1038"/>
        <end position="1047"/>
    </location>
</feature>
<evidence type="ECO:0000256" key="4">
    <source>
        <dbReference type="SAM" id="MobiDB-lite"/>
    </source>
</evidence>
<dbReference type="InterPro" id="IPR019775">
    <property type="entry name" value="WD40_repeat_CS"/>
</dbReference>
<dbReference type="SMART" id="SM00320">
    <property type="entry name" value="WD40"/>
    <property type="match status" value="4"/>
</dbReference>
<proteinExistence type="predicted"/>
<dbReference type="InterPro" id="IPR015943">
    <property type="entry name" value="WD40/YVTN_repeat-like_dom_sf"/>
</dbReference>
<dbReference type="InterPro" id="IPR011047">
    <property type="entry name" value="Quinoprotein_ADH-like_sf"/>
</dbReference>
<dbReference type="Proteomes" id="UP000507470">
    <property type="component" value="Unassembled WGS sequence"/>
</dbReference>
<dbReference type="PRINTS" id="PR00320">
    <property type="entry name" value="GPROTEINBRPT"/>
</dbReference>
<dbReference type="InterPro" id="IPR011041">
    <property type="entry name" value="Quinoprot_gluc/sorb_DH_b-prop"/>
</dbReference>
<feature type="compositionally biased region" description="Polar residues" evidence="4">
    <location>
        <begin position="1072"/>
        <end position="1083"/>
    </location>
</feature>
<evidence type="ECO:0000256" key="2">
    <source>
        <dbReference type="ARBA" id="ARBA00022737"/>
    </source>
</evidence>
<feature type="repeat" description="WD" evidence="3">
    <location>
        <begin position="665"/>
        <end position="697"/>
    </location>
</feature>